<evidence type="ECO:0000313" key="1">
    <source>
        <dbReference type="EMBL" id="RAH68432.1"/>
    </source>
</evidence>
<keyword evidence="2" id="KW-1185">Reference proteome</keyword>
<dbReference type="EMBL" id="KZ824966">
    <property type="protein sequence ID" value="RAH68432.1"/>
    <property type="molecule type" value="Genomic_DNA"/>
</dbReference>
<sequence>MTLPLGAVQLAVVSFIVGPMAIIAVALRLWSRYLQGRHLAGNDYLALVALILAESALSVFLAAGFAAGLGAHLDELLATAPRKFALHMKLFVPAQLLWAAANSCVKASILCLYIDLFPNKVFCRLCYGTLFITAAYFAMVLIETFALCKPVQYNWDKSIEGHCTGENIAYLVAGIVNLTIDTFIVVLPMPLVFNLQLILSKKIAVSAMFSLGALICAISLLRVVWLWTWNLADLTYTVTPGAIYSVLEPTLGVVNACLPTIKPAITELFGAGTLQGTEDSSNSGENYSSRSSRKLNGKVKGNLTREFERLDDELALHEVHINSHPNIGLISDDHRSSSPGSP</sequence>
<evidence type="ECO:0000313" key="2">
    <source>
        <dbReference type="Proteomes" id="UP000249661"/>
    </source>
</evidence>
<proteinExistence type="predicted"/>
<reference evidence="1" key="1">
    <citation type="submission" date="2018-02" db="EMBL/GenBank/DDBJ databases">
        <title>The genomes of Aspergillus section Nigri reveals drivers in fungal speciation.</title>
        <authorList>
            <consortium name="DOE Joint Genome Institute"/>
            <person name="Vesth T.C."/>
            <person name="Nybo J."/>
            <person name="Theobald S."/>
            <person name="Brandl J."/>
            <person name="Frisvad J.C."/>
            <person name="Nielsen K.F."/>
            <person name="Lyhne E.K."/>
            <person name="Kogle M.E."/>
            <person name="Kuo A."/>
            <person name="Riley R."/>
            <person name="Clum A."/>
            <person name="Nolan M."/>
            <person name="Lipzen A."/>
            <person name="Salamov A."/>
            <person name="Henrissat B."/>
            <person name="Wiebenga A."/>
            <person name="De vries R.P."/>
            <person name="Grigoriev I.V."/>
            <person name="Mortensen U.H."/>
            <person name="Andersen M.R."/>
            <person name="Baker S.E."/>
        </authorList>
    </citation>
    <scope>NUCLEOTIDE SEQUENCE</scope>
    <source>
        <strain evidence="1">CBS 121060</strain>
    </source>
</reference>
<accession>A0ACD1H3T3</accession>
<gene>
    <name evidence="1" type="ORF">BO66DRAFT_472650</name>
</gene>
<protein>
    <submittedName>
        <fullName evidence="1">Uncharacterized protein</fullName>
    </submittedName>
</protein>
<dbReference type="Proteomes" id="UP000249661">
    <property type="component" value="Unassembled WGS sequence"/>
</dbReference>
<organism evidence="1 2">
    <name type="scientific">Aspergillus aculeatinus CBS 121060</name>
    <dbReference type="NCBI Taxonomy" id="1448322"/>
    <lineage>
        <taxon>Eukaryota</taxon>
        <taxon>Fungi</taxon>
        <taxon>Dikarya</taxon>
        <taxon>Ascomycota</taxon>
        <taxon>Pezizomycotina</taxon>
        <taxon>Eurotiomycetes</taxon>
        <taxon>Eurotiomycetidae</taxon>
        <taxon>Eurotiales</taxon>
        <taxon>Aspergillaceae</taxon>
        <taxon>Aspergillus</taxon>
        <taxon>Aspergillus subgen. Circumdati</taxon>
    </lineage>
</organism>
<name>A0ACD1H3T3_9EURO</name>